<evidence type="ECO:0000313" key="2">
    <source>
        <dbReference type="Proteomes" id="UP000295142"/>
    </source>
</evidence>
<dbReference type="RefSeq" id="WP_132546257.1">
    <property type="nucleotide sequence ID" value="NZ_SLWW01000014.1"/>
</dbReference>
<reference evidence="1 2" key="1">
    <citation type="submission" date="2019-03" db="EMBL/GenBank/DDBJ databases">
        <title>Genomic Encyclopedia of Type Strains, Phase IV (KMG-IV): sequencing the most valuable type-strain genomes for metagenomic binning, comparative biology and taxonomic classification.</title>
        <authorList>
            <person name="Goeker M."/>
        </authorList>
    </citation>
    <scope>NUCLEOTIDE SEQUENCE [LARGE SCALE GENOMIC DNA]</scope>
    <source>
        <strain evidence="1 2">DSM 4868</strain>
    </source>
</reference>
<proteinExistence type="predicted"/>
<gene>
    <name evidence="1" type="ORF">EV655_11463</name>
</gene>
<dbReference type="PANTHER" id="PTHR33973">
    <property type="entry name" value="OS07G0153300 PROTEIN"/>
    <property type="match status" value="1"/>
</dbReference>
<organism evidence="1 2">
    <name type="scientific">Rhodovulum euryhalinum</name>
    <dbReference type="NCBI Taxonomy" id="35805"/>
    <lineage>
        <taxon>Bacteria</taxon>
        <taxon>Pseudomonadati</taxon>
        <taxon>Pseudomonadota</taxon>
        <taxon>Alphaproteobacteria</taxon>
        <taxon>Rhodobacterales</taxon>
        <taxon>Paracoccaceae</taxon>
        <taxon>Rhodovulum</taxon>
    </lineage>
</organism>
<comment type="caution">
    <text evidence="1">The sequence shown here is derived from an EMBL/GenBank/DDBJ whole genome shotgun (WGS) entry which is preliminary data.</text>
</comment>
<evidence type="ECO:0000313" key="1">
    <source>
        <dbReference type="EMBL" id="TCO69611.1"/>
    </source>
</evidence>
<dbReference type="InterPro" id="IPR010775">
    <property type="entry name" value="DUF1365"/>
</dbReference>
<sequence>MTAIVEHVRGTTFHQRRGAVAHKLHHTVDYVLYDAEAEAPKTPRWFSLNARNLMSVWDRDHGGAWGEGRGAEWVREVLAAHDLFAAKGRIELLTLPRVMGHEFNPVSFWLCYGKDDALRVVIAEVNNPWRDRHSYLCHHPDQRPIEPSDILTATKIFHVSPFLPIEGGYRFRFDIRPDKVGIWIDYSSNDETGLYATLTGPRRPLSNWAILKGMFRRPFGSRRVLALIHWHALVLFLKGAKYRAHPEPPTKEVS</sequence>
<dbReference type="Proteomes" id="UP000295142">
    <property type="component" value="Unassembled WGS sequence"/>
</dbReference>
<dbReference type="PANTHER" id="PTHR33973:SF4">
    <property type="entry name" value="OS07G0153300 PROTEIN"/>
    <property type="match status" value="1"/>
</dbReference>
<protein>
    <recommendedName>
        <fullName evidence="3">Cyclopropane-fatty-acyl-phospholipid synthase</fullName>
    </recommendedName>
</protein>
<keyword evidence="2" id="KW-1185">Reference proteome</keyword>
<name>A0A4R2K8B9_9RHOB</name>
<evidence type="ECO:0008006" key="3">
    <source>
        <dbReference type="Google" id="ProtNLM"/>
    </source>
</evidence>
<dbReference type="AlphaFoldDB" id="A0A4R2K8B9"/>
<accession>A0A4R2K8B9</accession>
<dbReference type="EMBL" id="SLWW01000014">
    <property type="protein sequence ID" value="TCO69611.1"/>
    <property type="molecule type" value="Genomic_DNA"/>
</dbReference>
<dbReference type="OrthoDB" id="9778801at2"/>
<dbReference type="Pfam" id="PF07103">
    <property type="entry name" value="DUF1365"/>
    <property type="match status" value="1"/>
</dbReference>